<comment type="subcellular location">
    <subcellularLocation>
        <location evidence="6">Nucleus</location>
    </subcellularLocation>
    <subcellularLocation>
        <location evidence="6">Cytoplasm</location>
    </subcellularLocation>
</comment>
<keyword evidence="2 6" id="KW-0677">Repeat</keyword>
<evidence type="ECO:0000256" key="1">
    <source>
        <dbReference type="ARBA" id="ARBA00022723"/>
    </source>
</evidence>
<feature type="region of interest" description="Disordered" evidence="7">
    <location>
        <begin position="38"/>
        <end position="57"/>
    </location>
</feature>
<comment type="subunit">
    <text evidence="6">Associates with the cytoplasmic CCR4-NOT deadenylase complex to trigger ARE-containing mRNA deadenylation and decay processes.</text>
</comment>
<feature type="zinc finger region" description="C3H1-type" evidence="5">
    <location>
        <begin position="150"/>
        <end position="178"/>
    </location>
</feature>
<dbReference type="GO" id="GO:0035925">
    <property type="term" value="F:mRNA 3'-UTR AU-rich region binding"/>
    <property type="evidence" value="ECO:0007669"/>
    <property type="project" value="UniProtKB-UniRule"/>
</dbReference>
<evidence type="ECO:0000256" key="2">
    <source>
        <dbReference type="ARBA" id="ARBA00022737"/>
    </source>
</evidence>
<dbReference type="Pfam" id="PF00642">
    <property type="entry name" value="zf-CCCH"/>
    <property type="match status" value="2"/>
</dbReference>
<keyword evidence="1 5" id="KW-0479">Metal-binding</keyword>
<dbReference type="GO" id="GO:0008270">
    <property type="term" value="F:zinc ion binding"/>
    <property type="evidence" value="ECO:0007669"/>
    <property type="project" value="UniProtKB-KW"/>
</dbReference>
<dbReference type="AlphaFoldDB" id="A0AAW0MYB5"/>
<keyword evidence="6" id="KW-0963">Cytoplasm</keyword>
<dbReference type="InterPro" id="IPR045877">
    <property type="entry name" value="ZFP36-like"/>
</dbReference>
<dbReference type="PANTHER" id="PTHR12547">
    <property type="entry name" value="CCCH ZINC FINGER/TIS11-RELATED"/>
    <property type="match status" value="1"/>
</dbReference>
<organism evidence="9 10">
    <name type="scientific">Mugilogobius chulae</name>
    <name type="common">yellowstripe goby</name>
    <dbReference type="NCBI Taxonomy" id="88201"/>
    <lineage>
        <taxon>Eukaryota</taxon>
        <taxon>Metazoa</taxon>
        <taxon>Chordata</taxon>
        <taxon>Craniata</taxon>
        <taxon>Vertebrata</taxon>
        <taxon>Euteleostomi</taxon>
        <taxon>Actinopterygii</taxon>
        <taxon>Neopterygii</taxon>
        <taxon>Teleostei</taxon>
        <taxon>Neoteleostei</taxon>
        <taxon>Acanthomorphata</taxon>
        <taxon>Gobiaria</taxon>
        <taxon>Gobiiformes</taxon>
        <taxon>Gobioidei</taxon>
        <taxon>Gobiidae</taxon>
        <taxon>Gobionellinae</taxon>
        <taxon>Mugilogobius</taxon>
    </lineage>
</organism>
<dbReference type="InterPro" id="IPR000571">
    <property type="entry name" value="Znf_CCCH"/>
</dbReference>
<dbReference type="Gene3D" id="4.10.1000.10">
    <property type="entry name" value="Zinc finger, CCCH-type"/>
    <property type="match status" value="2"/>
</dbReference>
<evidence type="ECO:0000256" key="7">
    <source>
        <dbReference type="SAM" id="MobiDB-lite"/>
    </source>
</evidence>
<dbReference type="PANTHER" id="PTHR12547:SF130">
    <property type="entry name" value="MRNA DECAY ACTIVATOR PROTEIN ZFP36"/>
    <property type="match status" value="1"/>
</dbReference>
<feature type="region of interest" description="Disordered" evidence="7">
    <location>
        <begin position="264"/>
        <end position="307"/>
    </location>
</feature>
<dbReference type="GO" id="GO:0005737">
    <property type="term" value="C:cytoplasm"/>
    <property type="evidence" value="ECO:0007669"/>
    <property type="project" value="UniProtKB-SubCell"/>
</dbReference>
<accession>A0AAW0MYB5</accession>
<dbReference type="GO" id="GO:1990904">
    <property type="term" value="C:ribonucleoprotein complex"/>
    <property type="evidence" value="ECO:0007669"/>
    <property type="project" value="UniProtKB-KW"/>
</dbReference>
<gene>
    <name evidence="9" type="ORF">WMY93_028311</name>
</gene>
<comment type="caution">
    <text evidence="9">The sequence shown here is derived from an EMBL/GenBank/DDBJ whole genome shotgun (WGS) entry which is preliminary data.</text>
</comment>
<dbReference type="SMART" id="SM00356">
    <property type="entry name" value="ZnF_C3H1"/>
    <property type="match status" value="2"/>
</dbReference>
<evidence type="ECO:0000259" key="8">
    <source>
        <dbReference type="PROSITE" id="PS50103"/>
    </source>
</evidence>
<protein>
    <recommendedName>
        <fullName evidence="6">mRNA decay activator protein ZFP36</fullName>
    </recommendedName>
    <alternativeName>
        <fullName evidence="6">Zinc finger protein 36</fullName>
    </alternativeName>
</protein>
<proteinExistence type="predicted"/>
<comment type="function">
    <text evidence="6">Zinc-finger RNA-binding protein that destabilizes several cytoplasmic AU-rich element (ARE)-containing mRNA transcripts by promoting their poly(A) tail removal or deadenylation, and hence provide a mechanism for attenuating protein synthesis. Acts as a 3'-untranslated region (UTR) ARE mRNA-binding adapter protein to communicate signaling events to the mRNA decay machinery. Functions by recruiting the CCR4-NOT deadenylase complex and probably other components of the cytoplasmic RNA decay machinery to the bound ARE-containing mRNAs, and hence promotes ARE-mediated mRNA deadenylation and decay processes. Binds to 3'-UTR ARE of numerous mRNAs.</text>
</comment>
<dbReference type="Proteomes" id="UP001460270">
    <property type="component" value="Unassembled WGS sequence"/>
</dbReference>
<dbReference type="GO" id="GO:1900153">
    <property type="term" value="P:positive regulation of nuclear-transcribed mRNA catabolic process, deadenylation-dependent decay"/>
    <property type="evidence" value="ECO:0007669"/>
    <property type="project" value="UniProtKB-UniRule"/>
</dbReference>
<reference evidence="10" key="1">
    <citation type="submission" date="2024-04" db="EMBL/GenBank/DDBJ databases">
        <title>Salinicola lusitanus LLJ914,a marine bacterium isolated from the Okinawa Trough.</title>
        <authorList>
            <person name="Li J."/>
        </authorList>
    </citation>
    <scope>NUCLEOTIDE SEQUENCE [LARGE SCALE GENOMIC DNA]</scope>
</reference>
<keyword evidence="10" id="KW-1185">Reference proteome</keyword>
<dbReference type="InterPro" id="IPR036855">
    <property type="entry name" value="Znf_CCCH_sf"/>
</dbReference>
<evidence type="ECO:0000313" key="10">
    <source>
        <dbReference type="Proteomes" id="UP001460270"/>
    </source>
</evidence>
<keyword evidence="3 5" id="KW-0863">Zinc-finger</keyword>
<name>A0AAW0MYB5_9GOBI</name>
<dbReference type="PROSITE" id="PS50103">
    <property type="entry name" value="ZF_C3H1"/>
    <property type="match status" value="2"/>
</dbReference>
<keyword evidence="4 5" id="KW-0862">Zinc</keyword>
<feature type="zinc finger region" description="C3H1-type" evidence="5">
    <location>
        <begin position="112"/>
        <end position="140"/>
    </location>
</feature>
<evidence type="ECO:0000256" key="6">
    <source>
        <dbReference type="RuleBase" id="RU369014"/>
    </source>
</evidence>
<keyword evidence="6" id="KW-0687">Ribonucleoprotein</keyword>
<dbReference type="SUPFAM" id="SSF90229">
    <property type="entry name" value="CCCH zinc finger"/>
    <property type="match status" value="2"/>
</dbReference>
<evidence type="ECO:0000256" key="4">
    <source>
        <dbReference type="ARBA" id="ARBA00022833"/>
    </source>
</evidence>
<dbReference type="FunFam" id="4.10.1000.10:FF:000001">
    <property type="entry name" value="zinc finger CCCH domain-containing protein 15-like"/>
    <property type="match status" value="1"/>
</dbReference>
<evidence type="ECO:0000313" key="9">
    <source>
        <dbReference type="EMBL" id="KAK7882137.1"/>
    </source>
</evidence>
<evidence type="ECO:0000256" key="5">
    <source>
        <dbReference type="PROSITE-ProRule" id="PRU00723"/>
    </source>
</evidence>
<feature type="domain" description="C3H1-type" evidence="8">
    <location>
        <begin position="150"/>
        <end position="178"/>
    </location>
</feature>
<evidence type="ECO:0000256" key="3">
    <source>
        <dbReference type="ARBA" id="ARBA00022771"/>
    </source>
</evidence>
<dbReference type="GO" id="GO:0061158">
    <property type="term" value="P:3'-UTR-mediated mRNA destabilization"/>
    <property type="evidence" value="ECO:0007669"/>
    <property type="project" value="UniProtKB-UniRule"/>
</dbReference>
<dbReference type="EMBL" id="JBBPFD010000021">
    <property type="protein sequence ID" value="KAK7882137.1"/>
    <property type="molecule type" value="Genomic_DNA"/>
</dbReference>
<dbReference type="FunFam" id="4.10.1000.10:FF:000002">
    <property type="entry name" value="Zinc finger protein 36, C3H1 type-like 1"/>
    <property type="match status" value="1"/>
</dbReference>
<keyword evidence="6" id="KW-0539">Nucleus</keyword>
<dbReference type="GO" id="GO:0005634">
    <property type="term" value="C:nucleus"/>
    <property type="evidence" value="ECO:0007669"/>
    <property type="project" value="UniProtKB-SubCell"/>
</dbReference>
<feature type="domain" description="C3H1-type" evidence="8">
    <location>
        <begin position="112"/>
        <end position="140"/>
    </location>
</feature>
<sequence>MTSDFLSPFVELQDDFCSIRAPGPCVAPKLRPAGLQRRHSHCPVTLPSSRMNGEEPEPWGPGLVQQQMDRSVSMIEGPPLPPPPGLTRRSPASELAPELLCEGPSSPLLSPRYKTELCRSFQESGACMYGAKCQFAHGPQELRGLRRHPKYKTEPCRTFHTIGFCPYGARCHFIHNADELRSGARRPGAPQLRHSIRSPDSLYTSPLLPEPGALKHFSCPLSTLVGSQDDLALHFSAVTEQGPGALWRCSSQDSVSDCVSEEGYGSCGSRSQSPCGPQRRPLFSRMSPGEKTPGEAGPADMAPENQD</sequence>